<gene>
    <name evidence="2" type="ORF">DCHRY22_LOCUS14901</name>
</gene>
<evidence type="ECO:0000313" key="3">
    <source>
        <dbReference type="Proteomes" id="UP000789524"/>
    </source>
</evidence>
<accession>A0A8J2R448</accession>
<evidence type="ECO:0000256" key="1">
    <source>
        <dbReference type="SAM" id="MobiDB-lite"/>
    </source>
</evidence>
<evidence type="ECO:0000313" key="2">
    <source>
        <dbReference type="EMBL" id="CAG9584287.1"/>
    </source>
</evidence>
<name>A0A8J2R448_9NEOP</name>
<proteinExistence type="predicted"/>
<dbReference type="EMBL" id="CAKASE010000082">
    <property type="protein sequence ID" value="CAG9584287.1"/>
    <property type="molecule type" value="Genomic_DNA"/>
</dbReference>
<organism evidence="2 3">
    <name type="scientific">Danaus chrysippus</name>
    <name type="common">African queen</name>
    <dbReference type="NCBI Taxonomy" id="151541"/>
    <lineage>
        <taxon>Eukaryota</taxon>
        <taxon>Metazoa</taxon>
        <taxon>Ecdysozoa</taxon>
        <taxon>Arthropoda</taxon>
        <taxon>Hexapoda</taxon>
        <taxon>Insecta</taxon>
        <taxon>Pterygota</taxon>
        <taxon>Neoptera</taxon>
        <taxon>Endopterygota</taxon>
        <taxon>Lepidoptera</taxon>
        <taxon>Glossata</taxon>
        <taxon>Ditrysia</taxon>
        <taxon>Papilionoidea</taxon>
        <taxon>Nymphalidae</taxon>
        <taxon>Danainae</taxon>
        <taxon>Danaini</taxon>
        <taxon>Danaina</taxon>
        <taxon>Danaus</taxon>
        <taxon>Anosia</taxon>
    </lineage>
</organism>
<comment type="caution">
    <text evidence="2">The sequence shown here is derived from an EMBL/GenBank/DDBJ whole genome shotgun (WGS) entry which is preliminary data.</text>
</comment>
<keyword evidence="3" id="KW-1185">Reference proteome</keyword>
<protein>
    <submittedName>
        <fullName evidence="2">(African queen) hypothetical protein</fullName>
    </submittedName>
</protein>
<dbReference type="Proteomes" id="UP000789524">
    <property type="component" value="Unassembled WGS sequence"/>
</dbReference>
<sequence length="109" mass="12504">MVSEAAPGTRQQAGTGRSSQQTKQQTPHRRREDTVTNYSHSYNVFARHPRVGSLCPNRMPEIQNTNKATLFKFHVKYPTCFKFWPRHAHLEISAGVSVSREPHNMSRRG</sequence>
<feature type="region of interest" description="Disordered" evidence="1">
    <location>
        <begin position="1"/>
        <end position="38"/>
    </location>
</feature>
<reference evidence="2" key="1">
    <citation type="submission" date="2021-09" db="EMBL/GenBank/DDBJ databases">
        <authorList>
            <person name="Martin H S."/>
        </authorList>
    </citation>
    <scope>NUCLEOTIDE SEQUENCE</scope>
</reference>
<feature type="compositionally biased region" description="Polar residues" evidence="1">
    <location>
        <begin position="9"/>
        <end position="25"/>
    </location>
</feature>
<dbReference type="AlphaFoldDB" id="A0A8J2R448"/>